<gene>
    <name evidence="3" type="ORF">FHU41_000588</name>
</gene>
<evidence type="ECO:0000256" key="1">
    <source>
        <dbReference type="ARBA" id="ARBA00022857"/>
    </source>
</evidence>
<name>A0A7Y9LRP1_9MICC</name>
<dbReference type="PRINTS" id="PR00081">
    <property type="entry name" value="GDHRDH"/>
</dbReference>
<keyword evidence="4" id="KW-1185">Reference proteome</keyword>
<keyword evidence="2" id="KW-0560">Oxidoreductase</keyword>
<proteinExistence type="predicted"/>
<dbReference type="PANTHER" id="PTHR43544">
    <property type="entry name" value="SHORT-CHAIN DEHYDROGENASE/REDUCTASE"/>
    <property type="match status" value="1"/>
</dbReference>
<keyword evidence="1" id="KW-0521">NADP</keyword>
<sequence>MKRLAAVTGASRGLGKALVEEFSEAGWAVIAVFRSRLSPKSWRSSDFVEVVVHDVRSEDITELSSVVGKRPVDLLINNAVQGAKHHDLGSISSSELMNAVDVNVGGPLRLVQALLPNLLAASNPLIINVNSRLGSVSAQARGDFSDLSTSYAYKISKAAQNMLTISMAQDL</sequence>
<dbReference type="RefSeq" id="WP_179388137.1">
    <property type="nucleotide sequence ID" value="NZ_JACBYQ010000001.1"/>
</dbReference>
<organism evidence="3 4">
    <name type="scientific">Psychromicrobium silvestre</name>
    <dbReference type="NCBI Taxonomy" id="1645614"/>
    <lineage>
        <taxon>Bacteria</taxon>
        <taxon>Bacillati</taxon>
        <taxon>Actinomycetota</taxon>
        <taxon>Actinomycetes</taxon>
        <taxon>Micrococcales</taxon>
        <taxon>Micrococcaceae</taxon>
        <taxon>Psychromicrobium</taxon>
    </lineage>
</organism>
<evidence type="ECO:0000313" key="4">
    <source>
        <dbReference type="Proteomes" id="UP000521748"/>
    </source>
</evidence>
<comment type="caution">
    <text evidence="3">The sequence shown here is derived from an EMBL/GenBank/DDBJ whole genome shotgun (WGS) entry which is preliminary data.</text>
</comment>
<dbReference type="GO" id="GO:0016491">
    <property type="term" value="F:oxidoreductase activity"/>
    <property type="evidence" value="ECO:0007669"/>
    <property type="project" value="UniProtKB-KW"/>
</dbReference>
<dbReference type="InterPro" id="IPR051468">
    <property type="entry name" value="Fungal_SecMetab_SDRs"/>
</dbReference>
<protein>
    <submittedName>
        <fullName evidence="3">NAD(P)-dependent dehydrogenase (Short-subunit alcohol dehydrogenase family)</fullName>
    </submittedName>
</protein>
<dbReference type="Pfam" id="PF00106">
    <property type="entry name" value="adh_short"/>
    <property type="match status" value="1"/>
</dbReference>
<evidence type="ECO:0000256" key="2">
    <source>
        <dbReference type="ARBA" id="ARBA00023002"/>
    </source>
</evidence>
<evidence type="ECO:0000313" key="3">
    <source>
        <dbReference type="EMBL" id="NYE94367.1"/>
    </source>
</evidence>
<dbReference type="InterPro" id="IPR002347">
    <property type="entry name" value="SDR_fam"/>
</dbReference>
<dbReference type="AlphaFoldDB" id="A0A7Y9LRP1"/>
<accession>A0A7Y9LRP1</accession>
<dbReference type="SUPFAM" id="SSF51735">
    <property type="entry name" value="NAD(P)-binding Rossmann-fold domains"/>
    <property type="match status" value="1"/>
</dbReference>
<reference evidence="3 4" key="1">
    <citation type="submission" date="2020-07" db="EMBL/GenBank/DDBJ databases">
        <title>Sequencing the genomes of 1000 actinobacteria strains.</title>
        <authorList>
            <person name="Klenk H.-P."/>
        </authorList>
    </citation>
    <scope>NUCLEOTIDE SEQUENCE [LARGE SCALE GENOMIC DNA]</scope>
    <source>
        <strain evidence="3 4">DSM 102047</strain>
    </source>
</reference>
<dbReference type="Gene3D" id="3.40.50.720">
    <property type="entry name" value="NAD(P)-binding Rossmann-like Domain"/>
    <property type="match status" value="1"/>
</dbReference>
<dbReference type="GO" id="GO:0005737">
    <property type="term" value="C:cytoplasm"/>
    <property type="evidence" value="ECO:0007669"/>
    <property type="project" value="TreeGrafter"/>
</dbReference>
<dbReference type="Proteomes" id="UP000521748">
    <property type="component" value="Unassembled WGS sequence"/>
</dbReference>
<dbReference type="PANTHER" id="PTHR43544:SF7">
    <property type="entry name" value="NADB-LER2"/>
    <property type="match status" value="1"/>
</dbReference>
<dbReference type="InterPro" id="IPR036291">
    <property type="entry name" value="NAD(P)-bd_dom_sf"/>
</dbReference>
<dbReference type="EMBL" id="JACBYQ010000001">
    <property type="protein sequence ID" value="NYE94367.1"/>
    <property type="molecule type" value="Genomic_DNA"/>
</dbReference>